<dbReference type="Pfam" id="PF09912">
    <property type="entry name" value="DUF2141"/>
    <property type="match status" value="1"/>
</dbReference>
<feature type="signal peptide" evidence="1">
    <location>
        <begin position="1"/>
        <end position="21"/>
    </location>
</feature>
<accession>A0A858R8U1</accession>
<name>A0A858R8U1_9PROT</name>
<gene>
    <name evidence="2" type="ORF">HHL28_12560</name>
</gene>
<feature type="chain" id="PRO_5032914427" evidence="1">
    <location>
        <begin position="22"/>
        <end position="269"/>
    </location>
</feature>
<dbReference type="EMBL" id="CP051775">
    <property type="protein sequence ID" value="QJE73814.1"/>
    <property type="molecule type" value="Genomic_DNA"/>
</dbReference>
<organism evidence="2 3">
    <name type="scientific">Aerophototrophica crusticola</name>
    <dbReference type="NCBI Taxonomy" id="1709002"/>
    <lineage>
        <taxon>Bacteria</taxon>
        <taxon>Pseudomonadati</taxon>
        <taxon>Pseudomonadota</taxon>
        <taxon>Alphaproteobacteria</taxon>
        <taxon>Rhodospirillales</taxon>
        <taxon>Rhodospirillaceae</taxon>
        <taxon>Aerophototrophica</taxon>
    </lineage>
</organism>
<evidence type="ECO:0000313" key="3">
    <source>
        <dbReference type="Proteomes" id="UP000501891"/>
    </source>
</evidence>
<dbReference type="InterPro" id="IPR018673">
    <property type="entry name" value="DUF2141"/>
</dbReference>
<dbReference type="KEGG" id="acru:HHL28_12560"/>
<evidence type="ECO:0000313" key="2">
    <source>
        <dbReference type="EMBL" id="QJE73814.1"/>
    </source>
</evidence>
<evidence type="ECO:0000256" key="1">
    <source>
        <dbReference type="SAM" id="SignalP"/>
    </source>
</evidence>
<dbReference type="AlphaFoldDB" id="A0A858R8U1"/>
<proteinExistence type="predicted"/>
<sequence length="269" mass="27687">MPARLAAVLSVLALAVPGAAAADLTVTTPGISGAEGTVRVMLFDNDKDYRDLDRPRLTLRVPALDGVPEYRIGGLAPGSYAVAAHHDRDNDGDVEYTVADGIGDPLAVGGGRPLLKRPPIPAFADVAVPLAGKGPAAVALALGPGAKLERRPQGPTLRLRNLPTGEGVLRLRLFADGKGWARAAESGRDATVFLNRTGPASAELTLTLPPLPEGRYAVLAFFEPIPDGRLGEGEPRAVSGEAPAGGALPTFEAAAVPLLPGTETALTLR</sequence>
<reference evidence="2" key="1">
    <citation type="submission" date="2020-04" db="EMBL/GenBank/DDBJ databases">
        <title>A desert anoxygenic phototrophic bacterium fixes CO2 using RubisCO under aerobic conditions.</title>
        <authorList>
            <person name="Tang K."/>
        </authorList>
    </citation>
    <scope>NUCLEOTIDE SEQUENCE [LARGE SCALE GENOMIC DNA]</scope>
    <source>
        <strain evidence="2">MIMtkB3</strain>
    </source>
</reference>
<keyword evidence="3" id="KW-1185">Reference proteome</keyword>
<dbReference type="Proteomes" id="UP000501891">
    <property type="component" value="Chromosome"/>
</dbReference>
<protein>
    <submittedName>
        <fullName evidence="2">DUF2141 domain-containing protein</fullName>
    </submittedName>
</protein>
<keyword evidence="1" id="KW-0732">Signal</keyword>